<evidence type="ECO:0000313" key="2">
    <source>
        <dbReference type="Proteomes" id="UP001177021"/>
    </source>
</evidence>
<dbReference type="Proteomes" id="UP001177021">
    <property type="component" value="Unassembled WGS sequence"/>
</dbReference>
<accession>A0ACB0KJE6</accession>
<gene>
    <name evidence="1" type="ORF">MILVUS5_LOCUS22933</name>
</gene>
<sequence>MASTSWTITNEIKFITKRNNPTKGATLCALCEGSLETKTHLFVHCPIASKVWNNIHVWFGFVLVLPGTIISHFEKKGRNGQKGVILV</sequence>
<organism evidence="1 2">
    <name type="scientific">Trifolium pratense</name>
    <name type="common">Red clover</name>
    <dbReference type="NCBI Taxonomy" id="57577"/>
    <lineage>
        <taxon>Eukaryota</taxon>
        <taxon>Viridiplantae</taxon>
        <taxon>Streptophyta</taxon>
        <taxon>Embryophyta</taxon>
        <taxon>Tracheophyta</taxon>
        <taxon>Spermatophyta</taxon>
        <taxon>Magnoliopsida</taxon>
        <taxon>eudicotyledons</taxon>
        <taxon>Gunneridae</taxon>
        <taxon>Pentapetalae</taxon>
        <taxon>rosids</taxon>
        <taxon>fabids</taxon>
        <taxon>Fabales</taxon>
        <taxon>Fabaceae</taxon>
        <taxon>Papilionoideae</taxon>
        <taxon>50 kb inversion clade</taxon>
        <taxon>NPAAA clade</taxon>
        <taxon>Hologalegina</taxon>
        <taxon>IRL clade</taxon>
        <taxon>Trifolieae</taxon>
        <taxon>Trifolium</taxon>
    </lineage>
</organism>
<evidence type="ECO:0000313" key="1">
    <source>
        <dbReference type="EMBL" id="CAJ2656114.1"/>
    </source>
</evidence>
<protein>
    <submittedName>
        <fullName evidence="1">Uncharacterized protein</fullName>
    </submittedName>
</protein>
<dbReference type="EMBL" id="CASHSV030000206">
    <property type="protein sequence ID" value="CAJ2656114.1"/>
    <property type="molecule type" value="Genomic_DNA"/>
</dbReference>
<keyword evidence="2" id="KW-1185">Reference proteome</keyword>
<name>A0ACB0KJE6_TRIPR</name>
<proteinExistence type="predicted"/>
<reference evidence="1" key="1">
    <citation type="submission" date="2023-10" db="EMBL/GenBank/DDBJ databases">
        <authorList>
            <person name="Rodriguez Cubillos JULIANA M."/>
            <person name="De Vega J."/>
        </authorList>
    </citation>
    <scope>NUCLEOTIDE SEQUENCE</scope>
</reference>
<comment type="caution">
    <text evidence="1">The sequence shown here is derived from an EMBL/GenBank/DDBJ whole genome shotgun (WGS) entry which is preliminary data.</text>
</comment>